<keyword evidence="3" id="KW-1185">Reference proteome</keyword>
<organism evidence="2 3">
    <name type="scientific">Paraburkholderia strydomiana</name>
    <dbReference type="NCBI Taxonomy" id="1245417"/>
    <lineage>
        <taxon>Bacteria</taxon>
        <taxon>Pseudomonadati</taxon>
        <taxon>Pseudomonadota</taxon>
        <taxon>Betaproteobacteria</taxon>
        <taxon>Burkholderiales</taxon>
        <taxon>Burkholderiaceae</taxon>
        <taxon>Paraburkholderia</taxon>
    </lineage>
</organism>
<reference evidence="2 3" key="1">
    <citation type="journal article" date="2024" name="Chem. Sci.">
        <title>Discovery of megapolipeptins by genome mining of a Burkholderiales bacteria collection.</title>
        <authorList>
            <person name="Paulo B.S."/>
            <person name="Recchia M.J.J."/>
            <person name="Lee S."/>
            <person name="Fergusson C.H."/>
            <person name="Romanowski S.B."/>
            <person name="Hernandez A."/>
            <person name="Krull N."/>
            <person name="Liu D.Y."/>
            <person name="Cavanagh H."/>
            <person name="Bos A."/>
            <person name="Gray C.A."/>
            <person name="Murphy B.T."/>
            <person name="Linington R.G."/>
            <person name="Eustaquio A.S."/>
        </authorList>
    </citation>
    <scope>NUCLEOTIDE SEQUENCE [LARGE SCALE GENOMIC DNA]</scope>
    <source>
        <strain evidence="2 3">RL17-379-BIB-C</strain>
    </source>
</reference>
<gene>
    <name evidence="2" type="ORF">PQR00_04445</name>
</gene>
<evidence type="ECO:0000259" key="1">
    <source>
        <dbReference type="Pfam" id="PF20283"/>
    </source>
</evidence>
<proteinExistence type="predicted"/>
<feature type="domain" description="ABC-three component systems C-terminal" evidence="1">
    <location>
        <begin position="284"/>
        <end position="409"/>
    </location>
</feature>
<comment type="caution">
    <text evidence="2">The sequence shown here is derived from an EMBL/GenBank/DDBJ whole genome shotgun (WGS) entry which is preliminary data.</text>
</comment>
<dbReference type="RefSeq" id="WP_408127341.1">
    <property type="nucleotide sequence ID" value="NZ_JAQQDH010000001.1"/>
</dbReference>
<dbReference type="EMBL" id="JAQQDH010000001">
    <property type="protein sequence ID" value="MFM0442826.1"/>
    <property type="molecule type" value="Genomic_DNA"/>
</dbReference>
<evidence type="ECO:0000313" key="3">
    <source>
        <dbReference type="Proteomes" id="UP001629288"/>
    </source>
</evidence>
<dbReference type="Pfam" id="PF20283">
    <property type="entry name" value="CTD7"/>
    <property type="match status" value="1"/>
</dbReference>
<evidence type="ECO:0000313" key="2">
    <source>
        <dbReference type="EMBL" id="MFM0442826.1"/>
    </source>
</evidence>
<accession>A0ABW9BVN7</accession>
<dbReference type="InterPro" id="IPR046913">
    <property type="entry name" value="ABC-3C_CTD7"/>
</dbReference>
<sequence>MSERDKKSQVEEPIDTAATPTIAAFRFQFERALYALLSADTLNKRVGIETLDDVADLTTRSDGTVVARLEQDAHTVREGHHPFQDSSRKFWHTLRVWLSHLVNLRDYAEVVFCLVTNAKVPEGALARQLSNTTEENVGEAVAWLRAKAAEVCENGKSAAKKEAEKVIEYSDADLAYLLLRLELLDEGGATPSLQPRDATMQRFVLHTGVADQQEEIYERLLGYAIEQCRRAWQKNEPAWLWPQMFRDVLHEEVTRRSLNRYLDRPMMSTGFKTYVQKGGKDHYFLRQLARLGLPDGTIDNHLDKYWAFYAERVHLEDAGINPDDWLAREDELHQRWRTCRENAEMELEDATPEQLGKRTLAKTLDDSFRAPLGEYETRNLYFTHGHYHELANRPSAPCFVFWHSDFDKSLYSKGEDDL</sequence>
<dbReference type="Proteomes" id="UP001629288">
    <property type="component" value="Unassembled WGS sequence"/>
</dbReference>
<name>A0ABW9BVN7_9BURK</name>
<protein>
    <recommendedName>
        <fullName evidence="1">ABC-three component systems C-terminal domain-containing protein</fullName>
    </recommendedName>
</protein>